<dbReference type="InterPro" id="IPR046879">
    <property type="entry name" value="KANL3/Tex30_Abhydrolase"/>
</dbReference>
<sequence>MNEWVTVNEPPNVGESASTPTWIFAHGAGADKDHEFMSRVATGLAERGIRVVRFNFPYMIKRSQDGKRRPPDKAATLLASYTQIIEQWADKPVVIGGKSMGGRIASLLAEHPNVRAIACLGFPFHPPGKPDKNKGAHLASITKPCLILQGERDRFGSEDECQHFALSEAIQLHFIPDGDHSFVPRKRSGYRFESNMILVLDQLAQFIWEVYDEK</sequence>
<name>A0A1T4RWT3_VIBCI</name>
<dbReference type="GeneID" id="70584091"/>
<reference evidence="3" key="1">
    <citation type="submission" date="2017-02" db="EMBL/GenBank/DDBJ databases">
        <authorList>
            <person name="Varghese N."/>
            <person name="Submissions S."/>
        </authorList>
    </citation>
    <scope>NUCLEOTIDE SEQUENCE [LARGE SCALE GENOMIC DNA]</scope>
    <source>
        <strain evidence="3">DSM 19608</strain>
    </source>
</reference>
<dbReference type="OrthoDB" id="652634at2"/>
<evidence type="ECO:0000313" key="3">
    <source>
        <dbReference type="Proteomes" id="UP000190834"/>
    </source>
</evidence>
<evidence type="ECO:0000313" key="2">
    <source>
        <dbReference type="EMBL" id="SKA20464.1"/>
    </source>
</evidence>
<dbReference type="Pfam" id="PF20408">
    <property type="entry name" value="Abhydrolase_11"/>
    <property type="match status" value="1"/>
</dbReference>
<dbReference type="SUPFAM" id="SSF53474">
    <property type="entry name" value="alpha/beta-Hydrolases"/>
    <property type="match status" value="1"/>
</dbReference>
<dbReference type="InterPro" id="IPR026555">
    <property type="entry name" value="NSL3/Tex30"/>
</dbReference>
<dbReference type="PANTHER" id="PTHR13136:SF11">
    <property type="entry name" value="TESTIS-EXPRESSED PROTEIN 30"/>
    <property type="match status" value="1"/>
</dbReference>
<organism evidence="2 3">
    <name type="scientific">Vibrio cincinnatiensis DSM 19608</name>
    <dbReference type="NCBI Taxonomy" id="1123491"/>
    <lineage>
        <taxon>Bacteria</taxon>
        <taxon>Pseudomonadati</taxon>
        <taxon>Pseudomonadota</taxon>
        <taxon>Gammaproteobacteria</taxon>
        <taxon>Vibrionales</taxon>
        <taxon>Vibrionaceae</taxon>
        <taxon>Vibrio</taxon>
    </lineage>
</organism>
<keyword evidence="3" id="KW-1185">Reference proteome</keyword>
<dbReference type="PANTHER" id="PTHR13136">
    <property type="entry name" value="TESTIS DEVELOPMENT PROTEIN PRTD"/>
    <property type="match status" value="1"/>
</dbReference>
<dbReference type="RefSeq" id="WP_078927229.1">
    <property type="nucleotide sequence ID" value="NZ_FUXB01000016.1"/>
</dbReference>
<feature type="domain" description="KANL3/Tex30 alpha/beta hydrolase-like" evidence="1">
    <location>
        <begin position="21"/>
        <end position="207"/>
    </location>
</feature>
<dbReference type="InterPro" id="IPR029058">
    <property type="entry name" value="AB_hydrolase_fold"/>
</dbReference>
<dbReference type="STRING" id="1123491.SAMN02745782_02874"/>
<accession>A0A1T4RWT3</accession>
<dbReference type="EMBL" id="FUXB01000016">
    <property type="protein sequence ID" value="SKA20464.1"/>
    <property type="molecule type" value="Genomic_DNA"/>
</dbReference>
<proteinExistence type="predicted"/>
<evidence type="ECO:0000259" key="1">
    <source>
        <dbReference type="Pfam" id="PF20408"/>
    </source>
</evidence>
<gene>
    <name evidence="2" type="ORF">SAMN02745782_02874</name>
</gene>
<protein>
    <recommendedName>
        <fullName evidence="1">KANL3/Tex30 alpha/beta hydrolase-like domain-containing protein</fullName>
    </recommendedName>
</protein>
<dbReference type="Gene3D" id="3.40.50.1820">
    <property type="entry name" value="alpha/beta hydrolase"/>
    <property type="match status" value="1"/>
</dbReference>
<dbReference type="Proteomes" id="UP000190834">
    <property type="component" value="Unassembled WGS sequence"/>
</dbReference>
<dbReference type="AlphaFoldDB" id="A0A1T4RWT3"/>